<sequence>MAPIKKAYPRATAKKILKAHSNCNATKNLDVLVYLNYMRFMQTVLKEAAIDSKASGERIITPTSVRKATVDALAKFKS</sequence>
<comment type="subcellular location">
    <subcellularLocation>
        <location evidence="2">Chromosome</location>
        <location evidence="2">Centromere</location>
        <location evidence="2">Kinetochore</location>
    </subcellularLocation>
    <subcellularLocation>
        <location evidence="1">Nucleus</location>
    </subcellularLocation>
</comment>
<dbReference type="CDD" id="cd13732">
    <property type="entry name" value="HFD_CENP-W"/>
    <property type="match status" value="1"/>
</dbReference>
<reference evidence="9" key="1">
    <citation type="submission" date="2015-05" db="EMBL/GenBank/DDBJ databases">
        <authorList>
            <person name="Fogelqvist Johan"/>
        </authorList>
    </citation>
    <scope>NUCLEOTIDE SEQUENCE [LARGE SCALE GENOMIC DNA]</scope>
</reference>
<evidence type="ECO:0000256" key="3">
    <source>
        <dbReference type="ARBA" id="ARBA00022454"/>
    </source>
</evidence>
<dbReference type="GO" id="GO:0051382">
    <property type="term" value="P:kinetochore assembly"/>
    <property type="evidence" value="ECO:0007669"/>
    <property type="project" value="TreeGrafter"/>
</dbReference>
<dbReference type="GO" id="GO:0000278">
    <property type="term" value="P:mitotic cell cycle"/>
    <property type="evidence" value="ECO:0007669"/>
    <property type="project" value="TreeGrafter"/>
</dbReference>
<dbReference type="PANTHER" id="PTHR34832:SF1">
    <property type="entry name" value="CENTROMERE PROTEIN W"/>
    <property type="match status" value="1"/>
</dbReference>
<evidence type="ECO:0000256" key="1">
    <source>
        <dbReference type="ARBA" id="ARBA00004123"/>
    </source>
</evidence>
<accession>A0A0G4NEN1</accession>
<dbReference type="GO" id="GO:0007059">
    <property type="term" value="P:chromosome segregation"/>
    <property type="evidence" value="ECO:0007669"/>
    <property type="project" value="TreeGrafter"/>
</dbReference>
<dbReference type="PANTHER" id="PTHR34832">
    <property type="entry name" value="CENTROMERE PROTEIN W"/>
    <property type="match status" value="1"/>
</dbReference>
<keyword evidence="4" id="KW-0995">Kinetochore</keyword>
<proteinExistence type="inferred from homology"/>
<dbReference type="InterPro" id="IPR052484">
    <property type="entry name" value="CENP-W/WIP1"/>
</dbReference>
<gene>
    <name evidence="8" type="ORF">BN1723_006426</name>
</gene>
<dbReference type="Gene3D" id="1.10.20.10">
    <property type="entry name" value="Histone, subunit A"/>
    <property type="match status" value="1"/>
</dbReference>
<evidence type="ECO:0000256" key="7">
    <source>
        <dbReference type="ARBA" id="ARBA00038432"/>
    </source>
</evidence>
<evidence type="ECO:0000313" key="9">
    <source>
        <dbReference type="Proteomes" id="UP000045706"/>
    </source>
</evidence>
<keyword evidence="6" id="KW-0137">Centromere</keyword>
<dbReference type="GO" id="GO:0005654">
    <property type="term" value="C:nucleoplasm"/>
    <property type="evidence" value="ECO:0007669"/>
    <property type="project" value="TreeGrafter"/>
</dbReference>
<name>A0A0G4NEN1_VERLO</name>
<evidence type="ECO:0000256" key="5">
    <source>
        <dbReference type="ARBA" id="ARBA00023242"/>
    </source>
</evidence>
<dbReference type="InterPro" id="IPR009072">
    <property type="entry name" value="Histone-fold"/>
</dbReference>
<keyword evidence="3" id="KW-0158">Chromosome</keyword>
<evidence type="ECO:0000313" key="8">
    <source>
        <dbReference type="EMBL" id="CRK45056.1"/>
    </source>
</evidence>
<evidence type="ECO:0008006" key="10">
    <source>
        <dbReference type="Google" id="ProtNLM"/>
    </source>
</evidence>
<dbReference type="GO" id="GO:0046982">
    <property type="term" value="F:protein heterodimerization activity"/>
    <property type="evidence" value="ECO:0007669"/>
    <property type="project" value="InterPro"/>
</dbReference>
<evidence type="ECO:0000256" key="2">
    <source>
        <dbReference type="ARBA" id="ARBA00004629"/>
    </source>
</evidence>
<dbReference type="Proteomes" id="UP000045706">
    <property type="component" value="Unassembled WGS sequence"/>
</dbReference>
<keyword evidence="5" id="KW-0539">Nucleus</keyword>
<organism evidence="8 9">
    <name type="scientific">Verticillium longisporum</name>
    <name type="common">Verticillium dahliae var. longisporum</name>
    <dbReference type="NCBI Taxonomy" id="100787"/>
    <lineage>
        <taxon>Eukaryota</taxon>
        <taxon>Fungi</taxon>
        <taxon>Dikarya</taxon>
        <taxon>Ascomycota</taxon>
        <taxon>Pezizomycotina</taxon>
        <taxon>Sordariomycetes</taxon>
        <taxon>Hypocreomycetidae</taxon>
        <taxon>Glomerellales</taxon>
        <taxon>Plectosphaerellaceae</taxon>
        <taxon>Verticillium</taxon>
    </lineage>
</organism>
<dbReference type="AlphaFoldDB" id="A0A0G4NEN1"/>
<dbReference type="EMBL" id="CVQI01034495">
    <property type="protein sequence ID" value="CRK45056.1"/>
    <property type="molecule type" value="Genomic_DNA"/>
</dbReference>
<protein>
    <recommendedName>
        <fullName evidence="10">Transcription factor CBF/NF-Y/archaeal histone domain-containing protein</fullName>
    </recommendedName>
</protein>
<comment type="similarity">
    <text evidence="7">Belongs to the CENP-W/WIP1 family.</text>
</comment>
<dbReference type="FunFam" id="1.10.20.10:FF:000075">
    <property type="entry name" value="WGS project CABT00000000 data, contig 2.56"/>
    <property type="match status" value="1"/>
</dbReference>
<evidence type="ECO:0000256" key="6">
    <source>
        <dbReference type="ARBA" id="ARBA00023328"/>
    </source>
</evidence>
<evidence type="ECO:0000256" key="4">
    <source>
        <dbReference type="ARBA" id="ARBA00022838"/>
    </source>
</evidence>
<dbReference type="GO" id="GO:0000776">
    <property type="term" value="C:kinetochore"/>
    <property type="evidence" value="ECO:0007669"/>
    <property type="project" value="UniProtKB-KW"/>
</dbReference>